<evidence type="ECO:0000313" key="2">
    <source>
        <dbReference type="EMBL" id="QHT11008.1"/>
    </source>
</evidence>
<reference evidence="2" key="1">
    <citation type="journal article" date="2020" name="Nature">
        <title>Giant virus diversity and host interactions through global metagenomics.</title>
        <authorList>
            <person name="Schulz F."/>
            <person name="Roux S."/>
            <person name="Paez-Espino D."/>
            <person name="Jungbluth S."/>
            <person name="Walsh D.A."/>
            <person name="Denef V.J."/>
            <person name="McMahon K.D."/>
            <person name="Konstantinidis K.T."/>
            <person name="Eloe-Fadrosh E.A."/>
            <person name="Kyrpides N.C."/>
            <person name="Woyke T."/>
        </authorList>
    </citation>
    <scope>NUCLEOTIDE SEQUENCE</scope>
    <source>
        <strain evidence="2">GVMAG-M-3300023174-111</strain>
    </source>
</reference>
<name>A0A6C0D2K2_9ZZZZ</name>
<organism evidence="2">
    <name type="scientific">viral metagenome</name>
    <dbReference type="NCBI Taxonomy" id="1070528"/>
    <lineage>
        <taxon>unclassified sequences</taxon>
        <taxon>metagenomes</taxon>
        <taxon>organismal metagenomes</taxon>
    </lineage>
</organism>
<accession>A0A6C0D2K2</accession>
<proteinExistence type="predicted"/>
<feature type="transmembrane region" description="Helical" evidence="1">
    <location>
        <begin position="9"/>
        <end position="28"/>
    </location>
</feature>
<keyword evidence="1" id="KW-1133">Transmembrane helix</keyword>
<evidence type="ECO:0000256" key="1">
    <source>
        <dbReference type="SAM" id="Phobius"/>
    </source>
</evidence>
<sequence>MDFPTNTRCIVMWSLLAFYLFFIVFYYFSKFSEGVTGMNLSNVESNNVSAIYH</sequence>
<keyword evidence="1" id="KW-0812">Transmembrane</keyword>
<dbReference type="EMBL" id="MN739530">
    <property type="protein sequence ID" value="QHT11008.1"/>
    <property type="molecule type" value="Genomic_DNA"/>
</dbReference>
<dbReference type="AlphaFoldDB" id="A0A6C0D2K2"/>
<keyword evidence="1" id="KW-0472">Membrane</keyword>
<protein>
    <submittedName>
        <fullName evidence="2">Uncharacterized protein</fullName>
    </submittedName>
</protein>